<dbReference type="SUPFAM" id="SSF53098">
    <property type="entry name" value="Ribonuclease H-like"/>
    <property type="match status" value="1"/>
</dbReference>
<dbReference type="PROSITE" id="PS51194">
    <property type="entry name" value="HELICASE_CTER"/>
    <property type="match status" value="1"/>
</dbReference>
<dbReference type="CDD" id="cd17923">
    <property type="entry name" value="DEXHc_Hrq1-like"/>
    <property type="match status" value="1"/>
</dbReference>
<gene>
    <name evidence="5" type="ORF">C8D98_1501</name>
</gene>
<dbReference type="InterPro" id="IPR018973">
    <property type="entry name" value="MZB"/>
</dbReference>
<dbReference type="InterPro" id="IPR036397">
    <property type="entry name" value="RNaseH_sf"/>
</dbReference>
<dbReference type="InterPro" id="IPR014001">
    <property type="entry name" value="Helicase_ATP-bd"/>
</dbReference>
<dbReference type="Gene3D" id="3.30.420.10">
    <property type="entry name" value="Ribonuclease H-like superfamily/Ribonuclease H"/>
    <property type="match status" value="1"/>
</dbReference>
<protein>
    <submittedName>
        <fullName evidence="5">DEAD/DEAH box helicase domain-containing protein</fullName>
    </submittedName>
</protein>
<organism evidence="5 6">
    <name type="scientific">Seleniivibrio woodruffii</name>
    <dbReference type="NCBI Taxonomy" id="1078050"/>
    <lineage>
        <taxon>Bacteria</taxon>
        <taxon>Pseudomonadati</taxon>
        <taxon>Deferribacterota</taxon>
        <taxon>Deferribacteres</taxon>
        <taxon>Deferribacterales</taxon>
        <taxon>Geovibrionaceae</taxon>
        <taxon>Seleniivibrio</taxon>
    </lineage>
</organism>
<sequence>MQNVENIVNYIKKSRFGEYVCFNKVFEAKSAETCPLDVIRSGIIRDALSDTGIESLYTHQAESYEAVRRGENVLITTPTASGKSLCYNLPVIEDIYHDRNITALYLFPLKALGRDQMRNLDNFLSHIPLGAGIKTAVVDGDTDKKLRRKIQKDRPNIIFSNPDIIHYSVLPKRDEWSEFLAGLKYIIVDELHTYRGIFGNHVYNLFARFMRLFPNVQIICCSATIGNPLELAETMFGRKFTHIDKNGAPQGRRHFMMISPDIPLVTMSSFLLKTNIESGLKTICFTKSRKQTERIFANLLNSDSGYAKTVSSYRAGFLPEERREIEKDLSEGRLKAVISTSAFELGIDIGGVDCTLLAGYPGSLMSLWQRAGRSGRRGSDSLIILLAGNDALDQYYVKHPEKLYESAFENVVLDTENENVNKAHIRCAAYEKPINVREDYYHKNKELIDKMALDSALFVNGEGTDFFTLAKYPYMDVDLRMAGDSYTIHCNNTLIATASGRRAYMENFEGAIYMHRGNNFIIKSVDKAKREIHAEPFNGNYYTMPVTVKQTMVEKNIRETVRKGISACFCGLRVTEQLTGFSRISTRTGEKISDVELEEVPIQFATKGLYVLVPDAVKQSVEDAGYSFMGSIHAFEHAMISVIPTFCLAARDDIGGISYPFHPQLQSSAVFMYDAYPGGIGINERVFSIIDKLMERTLELVRDCDCESGCPACIYSPKCGSGNYPLDKAGAVHIMEMLLKGGFDVQKTEIAETPRTDMLVYDIETKLSADEVGGWKNADRMGISVAVVYSFEKDEYETYAEGQEEAFIQRLEGAKIIIGFNNIGFDNKVITGYRKPDFSKTIVFDMLADVLNSTGRRFSLDNLAGATIGAQKTADGLQALEWYRQGRIDLIAEYCQKDVEVTKNLLIHGMTGGFINAVLKEGAVIRIPVSWNSLRGF</sequence>
<evidence type="ECO:0000313" key="6">
    <source>
        <dbReference type="Proteomes" id="UP000294614"/>
    </source>
</evidence>
<keyword evidence="5" id="KW-0378">Hydrolase</keyword>
<comment type="caution">
    <text evidence="5">The sequence shown here is derived from an EMBL/GenBank/DDBJ whole genome shotgun (WGS) entry which is preliminary data.</text>
</comment>
<dbReference type="OrthoDB" id="9815222at2"/>
<dbReference type="GO" id="GO:0043138">
    <property type="term" value="F:3'-5' DNA helicase activity"/>
    <property type="evidence" value="ECO:0007669"/>
    <property type="project" value="TreeGrafter"/>
</dbReference>
<keyword evidence="5" id="KW-0347">Helicase</keyword>
<dbReference type="Proteomes" id="UP000294614">
    <property type="component" value="Unassembled WGS sequence"/>
</dbReference>
<evidence type="ECO:0000259" key="4">
    <source>
        <dbReference type="PROSITE" id="PS51194"/>
    </source>
</evidence>
<dbReference type="CDD" id="cd18797">
    <property type="entry name" value="SF2_C_Hrq"/>
    <property type="match status" value="1"/>
</dbReference>
<evidence type="ECO:0000256" key="1">
    <source>
        <dbReference type="ARBA" id="ARBA00022741"/>
    </source>
</evidence>
<dbReference type="InterPro" id="IPR027417">
    <property type="entry name" value="P-loop_NTPase"/>
</dbReference>
<dbReference type="Pfam" id="PF00271">
    <property type="entry name" value="Helicase_C"/>
    <property type="match status" value="1"/>
</dbReference>
<dbReference type="InterPro" id="IPR001650">
    <property type="entry name" value="Helicase_C-like"/>
</dbReference>
<dbReference type="GO" id="GO:0005524">
    <property type="term" value="F:ATP binding"/>
    <property type="evidence" value="ECO:0007669"/>
    <property type="project" value="UniProtKB-KW"/>
</dbReference>
<accession>A0A4R1K9R6</accession>
<dbReference type="GO" id="GO:0003676">
    <property type="term" value="F:nucleic acid binding"/>
    <property type="evidence" value="ECO:0007669"/>
    <property type="project" value="InterPro"/>
</dbReference>
<keyword evidence="2" id="KW-0067">ATP-binding</keyword>
<evidence type="ECO:0000313" key="5">
    <source>
        <dbReference type="EMBL" id="TCK60623.1"/>
    </source>
</evidence>
<dbReference type="Gene3D" id="3.40.50.300">
    <property type="entry name" value="P-loop containing nucleotide triphosphate hydrolases"/>
    <property type="match status" value="2"/>
</dbReference>
<name>A0A4R1K9R6_9BACT</name>
<reference evidence="5 6" key="1">
    <citation type="submission" date="2019-03" db="EMBL/GenBank/DDBJ databases">
        <title>Genomic Encyclopedia of Type Strains, Phase IV (KMG-IV): sequencing the most valuable type-strain genomes for metagenomic binning, comparative biology and taxonomic classification.</title>
        <authorList>
            <person name="Goeker M."/>
        </authorList>
    </citation>
    <scope>NUCLEOTIDE SEQUENCE [LARGE SCALE GENOMIC DNA]</scope>
    <source>
        <strain evidence="5 6">DSM 24984</strain>
    </source>
</reference>
<feature type="domain" description="Helicase C-terminal" evidence="4">
    <location>
        <begin position="266"/>
        <end position="419"/>
    </location>
</feature>
<dbReference type="InterPro" id="IPR055227">
    <property type="entry name" value="HRQ1_WHD"/>
</dbReference>
<dbReference type="SMART" id="SM00490">
    <property type="entry name" value="HELICc"/>
    <property type="match status" value="1"/>
</dbReference>
<keyword evidence="1" id="KW-0547">Nucleotide-binding</keyword>
<dbReference type="Pfam" id="PF09369">
    <property type="entry name" value="MZB"/>
    <property type="match status" value="1"/>
</dbReference>
<proteinExistence type="predicted"/>
<dbReference type="PANTHER" id="PTHR47957:SF3">
    <property type="entry name" value="ATP-DEPENDENT HELICASE HRQ1"/>
    <property type="match status" value="1"/>
</dbReference>
<dbReference type="PROSITE" id="PS51192">
    <property type="entry name" value="HELICASE_ATP_BIND_1"/>
    <property type="match status" value="1"/>
</dbReference>
<dbReference type="GO" id="GO:0006289">
    <property type="term" value="P:nucleotide-excision repair"/>
    <property type="evidence" value="ECO:0007669"/>
    <property type="project" value="TreeGrafter"/>
</dbReference>
<evidence type="ECO:0000259" key="3">
    <source>
        <dbReference type="PROSITE" id="PS51192"/>
    </source>
</evidence>
<dbReference type="Pfam" id="PF00270">
    <property type="entry name" value="DEAD"/>
    <property type="match status" value="1"/>
</dbReference>
<dbReference type="Pfam" id="PF22982">
    <property type="entry name" value="WHD_HRQ1"/>
    <property type="match status" value="1"/>
</dbReference>
<evidence type="ECO:0000256" key="2">
    <source>
        <dbReference type="ARBA" id="ARBA00022840"/>
    </source>
</evidence>
<dbReference type="SUPFAM" id="SSF52540">
    <property type="entry name" value="P-loop containing nucleoside triphosphate hydrolases"/>
    <property type="match status" value="1"/>
</dbReference>
<dbReference type="SMART" id="SM00487">
    <property type="entry name" value="DEXDc"/>
    <property type="match status" value="1"/>
</dbReference>
<keyword evidence="6" id="KW-1185">Reference proteome</keyword>
<dbReference type="RefSeq" id="WP_132873459.1">
    <property type="nucleotide sequence ID" value="NZ_SMGG01000004.1"/>
</dbReference>
<dbReference type="GO" id="GO:0036297">
    <property type="term" value="P:interstrand cross-link repair"/>
    <property type="evidence" value="ECO:0007669"/>
    <property type="project" value="TreeGrafter"/>
</dbReference>
<dbReference type="PANTHER" id="PTHR47957">
    <property type="entry name" value="ATP-DEPENDENT HELICASE HRQ1"/>
    <property type="match status" value="1"/>
</dbReference>
<dbReference type="EMBL" id="SMGG01000004">
    <property type="protein sequence ID" value="TCK60623.1"/>
    <property type="molecule type" value="Genomic_DNA"/>
</dbReference>
<dbReference type="InterPro" id="IPR012337">
    <property type="entry name" value="RNaseH-like_sf"/>
</dbReference>
<dbReference type="AlphaFoldDB" id="A0A4R1K9R6"/>
<feature type="domain" description="Helicase ATP-binding" evidence="3">
    <location>
        <begin position="64"/>
        <end position="243"/>
    </location>
</feature>
<dbReference type="InterPro" id="IPR011545">
    <property type="entry name" value="DEAD/DEAH_box_helicase_dom"/>
</dbReference>